<proteinExistence type="inferred from homology"/>
<comment type="subcellular location">
    <subcellularLocation>
        <location evidence="1">Secreted</location>
    </subcellularLocation>
</comment>
<feature type="domain" description="Lipase" evidence="5">
    <location>
        <begin position="187"/>
        <end position="512"/>
    </location>
</feature>
<dbReference type="EMBL" id="BPLR01004720">
    <property type="protein sequence ID" value="GIX96952.1"/>
    <property type="molecule type" value="Genomic_DNA"/>
</dbReference>
<dbReference type="FunFam" id="3.40.50.1820:FF:000537">
    <property type="entry name" value="Ves G 1 allergen, putative"/>
    <property type="match status" value="1"/>
</dbReference>
<organism evidence="6 7">
    <name type="scientific">Caerostris extrusa</name>
    <name type="common">Bark spider</name>
    <name type="synonym">Caerostris bankana</name>
    <dbReference type="NCBI Taxonomy" id="172846"/>
    <lineage>
        <taxon>Eukaryota</taxon>
        <taxon>Metazoa</taxon>
        <taxon>Ecdysozoa</taxon>
        <taxon>Arthropoda</taxon>
        <taxon>Chelicerata</taxon>
        <taxon>Arachnida</taxon>
        <taxon>Araneae</taxon>
        <taxon>Araneomorphae</taxon>
        <taxon>Entelegynae</taxon>
        <taxon>Araneoidea</taxon>
        <taxon>Araneidae</taxon>
        <taxon>Caerostris</taxon>
    </lineage>
</organism>
<evidence type="ECO:0000256" key="4">
    <source>
        <dbReference type="RuleBase" id="RU004262"/>
    </source>
</evidence>
<dbReference type="Proteomes" id="UP001054945">
    <property type="component" value="Unassembled WGS sequence"/>
</dbReference>
<reference evidence="6 7" key="1">
    <citation type="submission" date="2021-06" db="EMBL/GenBank/DDBJ databases">
        <title>Caerostris extrusa draft genome.</title>
        <authorList>
            <person name="Kono N."/>
            <person name="Arakawa K."/>
        </authorList>
    </citation>
    <scope>NUCLEOTIDE SEQUENCE [LARGE SCALE GENOMIC DNA]</scope>
</reference>
<protein>
    <submittedName>
        <fullName evidence="6">Pancreatic lipase-related protein 2</fullName>
    </submittedName>
</protein>
<dbReference type="InterPro" id="IPR029058">
    <property type="entry name" value="AB_hydrolase_fold"/>
</dbReference>
<dbReference type="InterPro" id="IPR033906">
    <property type="entry name" value="Lipase_N"/>
</dbReference>
<evidence type="ECO:0000259" key="5">
    <source>
        <dbReference type="Pfam" id="PF00151"/>
    </source>
</evidence>
<dbReference type="AlphaFoldDB" id="A0AAV4PHZ7"/>
<keyword evidence="3" id="KW-0964">Secreted</keyword>
<dbReference type="PRINTS" id="PR00821">
    <property type="entry name" value="TAGLIPASE"/>
</dbReference>
<comment type="similarity">
    <text evidence="2 4">Belongs to the AB hydrolase superfamily. Lipase family.</text>
</comment>
<dbReference type="InterPro" id="IPR000734">
    <property type="entry name" value="TAG_lipase"/>
</dbReference>
<name>A0AAV4PHZ7_CAEEX</name>
<dbReference type="InterPro" id="IPR013818">
    <property type="entry name" value="Lipase"/>
</dbReference>
<dbReference type="GO" id="GO:0016298">
    <property type="term" value="F:lipase activity"/>
    <property type="evidence" value="ECO:0007669"/>
    <property type="project" value="InterPro"/>
</dbReference>
<dbReference type="GO" id="GO:0005615">
    <property type="term" value="C:extracellular space"/>
    <property type="evidence" value="ECO:0007669"/>
    <property type="project" value="TreeGrafter"/>
</dbReference>
<evidence type="ECO:0000256" key="2">
    <source>
        <dbReference type="ARBA" id="ARBA00010701"/>
    </source>
</evidence>
<evidence type="ECO:0000313" key="6">
    <source>
        <dbReference type="EMBL" id="GIX96952.1"/>
    </source>
</evidence>
<dbReference type="Pfam" id="PF00151">
    <property type="entry name" value="Lipase"/>
    <property type="match status" value="1"/>
</dbReference>
<dbReference type="SUPFAM" id="SSF53474">
    <property type="entry name" value="alpha/beta-Hydrolases"/>
    <property type="match status" value="1"/>
</dbReference>
<dbReference type="PANTHER" id="PTHR11610">
    <property type="entry name" value="LIPASE"/>
    <property type="match status" value="1"/>
</dbReference>
<accession>A0AAV4PHZ7</accession>
<dbReference type="CDD" id="cd00707">
    <property type="entry name" value="Pancreat_lipase_like"/>
    <property type="match status" value="1"/>
</dbReference>
<dbReference type="Gene3D" id="3.40.50.1820">
    <property type="entry name" value="alpha/beta hydrolase"/>
    <property type="match status" value="1"/>
</dbReference>
<evidence type="ECO:0000256" key="3">
    <source>
        <dbReference type="ARBA" id="ARBA00022525"/>
    </source>
</evidence>
<evidence type="ECO:0000256" key="1">
    <source>
        <dbReference type="ARBA" id="ARBA00004613"/>
    </source>
</evidence>
<sequence>MEVIIVDLANDDLSARGRGLHFFKECPTVKLINNSTCINCDQKGSHCFMEKLQEISESPLKPLPSKSVPRKQVPERRFYTSRFVDAQISFEAMLKSQKSQLKTSKPAPQENVDMIKKTLFILKEFVSIFSFLEVLLVVSPCLSIDADLHGDANIYDSVISSLQELKAVQLADRIGLQTPEIIQRAESVCYDELGCFDKAGTFKHLKQLPEPPETVNTQFLLYTRKNPHDPQIIDYKKPETVLESNIDPKLPLKFITHGFGGRNNLTWIWEMKNALLKMHDVNIIVIDWSLGARVPYYVAAAVNSELVGAQAAVLYYFIKDKLGIMEKDLHLIGFSLGAHVVGFIGKRMQELRGTKPGRITGLDPASPLFEDYGGSVHIYKDDGEFVDILHTNADLLIYGGVGILEIIGHVDYFPNGGKRQPGCGSTLKGALLDIFKGERERTCNHERAVHLFTDSILNPSPCKYIGYSCSNYSDFQLGKCMSCEDSNCAQMGYQTSKETGVYYLLTKEKKPFCADVAKLTVRFPENIKKSFGSIILTFIGQSGVKENVTLTQKDEKLSPGAVKEVALPVNEALKPLSTVTALYLRYNGWFTKGAETFGLASVSIKDSQGHVIFNSCGDETLKDNEYKVLTQTSATC</sequence>
<gene>
    <name evidence="6" type="primary">Pnliprp2</name>
    <name evidence="6" type="ORF">CEXT_617421</name>
</gene>
<dbReference type="GO" id="GO:0016042">
    <property type="term" value="P:lipid catabolic process"/>
    <property type="evidence" value="ECO:0007669"/>
    <property type="project" value="TreeGrafter"/>
</dbReference>
<dbReference type="PANTHER" id="PTHR11610:SF186">
    <property type="entry name" value="FI22312P1"/>
    <property type="match status" value="1"/>
</dbReference>
<keyword evidence="7" id="KW-1185">Reference proteome</keyword>
<evidence type="ECO:0000313" key="7">
    <source>
        <dbReference type="Proteomes" id="UP001054945"/>
    </source>
</evidence>
<comment type="caution">
    <text evidence="6">The sequence shown here is derived from an EMBL/GenBank/DDBJ whole genome shotgun (WGS) entry which is preliminary data.</text>
</comment>